<evidence type="ECO:0000313" key="2">
    <source>
        <dbReference type="Proteomes" id="UP000828390"/>
    </source>
</evidence>
<keyword evidence="2" id="KW-1185">Reference proteome</keyword>
<reference evidence="1" key="2">
    <citation type="submission" date="2020-11" db="EMBL/GenBank/DDBJ databases">
        <authorList>
            <person name="McCartney M.A."/>
            <person name="Auch B."/>
            <person name="Kono T."/>
            <person name="Mallez S."/>
            <person name="Becker A."/>
            <person name="Gohl D.M."/>
            <person name="Silverstein K.A.T."/>
            <person name="Koren S."/>
            <person name="Bechman K.B."/>
            <person name="Herman A."/>
            <person name="Abrahante J.E."/>
            <person name="Garbe J."/>
        </authorList>
    </citation>
    <scope>NUCLEOTIDE SEQUENCE</scope>
    <source>
        <strain evidence="1">Duluth1</strain>
        <tissue evidence="1">Whole animal</tissue>
    </source>
</reference>
<accession>A0A9D4E8F3</accession>
<gene>
    <name evidence="1" type="ORF">DPMN_176075</name>
</gene>
<dbReference type="EMBL" id="JAIWYP010000009">
    <property type="protein sequence ID" value="KAH3774688.1"/>
    <property type="molecule type" value="Genomic_DNA"/>
</dbReference>
<comment type="caution">
    <text evidence="1">The sequence shown here is derived from an EMBL/GenBank/DDBJ whole genome shotgun (WGS) entry which is preliminary data.</text>
</comment>
<name>A0A9D4E8F3_DREPO</name>
<evidence type="ECO:0000313" key="1">
    <source>
        <dbReference type="EMBL" id="KAH3774688.1"/>
    </source>
</evidence>
<organism evidence="1 2">
    <name type="scientific">Dreissena polymorpha</name>
    <name type="common">Zebra mussel</name>
    <name type="synonym">Mytilus polymorpha</name>
    <dbReference type="NCBI Taxonomy" id="45954"/>
    <lineage>
        <taxon>Eukaryota</taxon>
        <taxon>Metazoa</taxon>
        <taxon>Spiralia</taxon>
        <taxon>Lophotrochozoa</taxon>
        <taxon>Mollusca</taxon>
        <taxon>Bivalvia</taxon>
        <taxon>Autobranchia</taxon>
        <taxon>Heteroconchia</taxon>
        <taxon>Euheterodonta</taxon>
        <taxon>Imparidentia</taxon>
        <taxon>Neoheterodontei</taxon>
        <taxon>Myida</taxon>
        <taxon>Dreissenoidea</taxon>
        <taxon>Dreissenidae</taxon>
        <taxon>Dreissena</taxon>
    </lineage>
</organism>
<proteinExistence type="predicted"/>
<dbReference type="Proteomes" id="UP000828390">
    <property type="component" value="Unassembled WGS sequence"/>
</dbReference>
<protein>
    <submittedName>
        <fullName evidence="1">Uncharacterized protein</fullName>
    </submittedName>
</protein>
<sequence>MAEAKEELAKPDAPGVGMRLAIAGIAVQFPSVKCISTEKFAEMFGGPSKQSDVIILVG</sequence>
<reference evidence="1" key="1">
    <citation type="journal article" date="2019" name="bioRxiv">
        <title>The Genome of the Zebra Mussel, Dreissena polymorpha: A Resource for Invasive Species Research.</title>
        <authorList>
            <person name="McCartney M.A."/>
            <person name="Auch B."/>
            <person name="Kono T."/>
            <person name="Mallez S."/>
            <person name="Zhang Y."/>
            <person name="Obille A."/>
            <person name="Becker A."/>
            <person name="Abrahante J.E."/>
            <person name="Garbe J."/>
            <person name="Badalamenti J.P."/>
            <person name="Herman A."/>
            <person name="Mangelson H."/>
            <person name="Liachko I."/>
            <person name="Sullivan S."/>
            <person name="Sone E.D."/>
            <person name="Koren S."/>
            <person name="Silverstein K.A.T."/>
            <person name="Beckman K.B."/>
            <person name="Gohl D.M."/>
        </authorList>
    </citation>
    <scope>NUCLEOTIDE SEQUENCE</scope>
    <source>
        <strain evidence="1">Duluth1</strain>
        <tissue evidence="1">Whole animal</tissue>
    </source>
</reference>
<dbReference type="AlphaFoldDB" id="A0A9D4E8F3"/>